<dbReference type="InterPro" id="IPR011009">
    <property type="entry name" value="Kinase-like_dom_sf"/>
</dbReference>
<dbReference type="PANTHER" id="PTHR41283:SF1">
    <property type="entry name" value="AMINOGLYCOSIDE PHOSPHOTRANSFERASE DOMAIN-CONTAINING PROTEIN"/>
    <property type="match status" value="1"/>
</dbReference>
<proteinExistence type="predicted"/>
<dbReference type="RefSeq" id="WP_377775528.1">
    <property type="nucleotide sequence ID" value="NZ_JBHUOQ010000005.1"/>
</dbReference>
<evidence type="ECO:0000313" key="3">
    <source>
        <dbReference type="Proteomes" id="UP001597519"/>
    </source>
</evidence>
<gene>
    <name evidence="2" type="ORF">ACFSX4_12825</name>
</gene>
<name>A0ABW5WX01_9STAP</name>
<organism evidence="2 3">
    <name type="scientific">Corticicoccus populi</name>
    <dbReference type="NCBI Taxonomy" id="1812821"/>
    <lineage>
        <taxon>Bacteria</taxon>
        <taxon>Bacillati</taxon>
        <taxon>Bacillota</taxon>
        <taxon>Bacilli</taxon>
        <taxon>Bacillales</taxon>
        <taxon>Staphylococcaceae</taxon>
        <taxon>Corticicoccus</taxon>
    </lineage>
</organism>
<dbReference type="InterPro" id="IPR002575">
    <property type="entry name" value="Aminoglycoside_PTrfase"/>
</dbReference>
<dbReference type="GO" id="GO:0016740">
    <property type="term" value="F:transferase activity"/>
    <property type="evidence" value="ECO:0007669"/>
    <property type="project" value="UniProtKB-KW"/>
</dbReference>
<dbReference type="Gene3D" id="3.90.1200.10">
    <property type="match status" value="1"/>
</dbReference>
<dbReference type="PANTHER" id="PTHR41283">
    <property type="entry name" value="AMINOGLYCOSIDE PHOSPHOTRANSFERASE"/>
    <property type="match status" value="1"/>
</dbReference>
<evidence type="ECO:0000259" key="1">
    <source>
        <dbReference type="Pfam" id="PF01636"/>
    </source>
</evidence>
<evidence type="ECO:0000313" key="2">
    <source>
        <dbReference type="EMBL" id="MFD2831351.1"/>
    </source>
</evidence>
<dbReference type="SUPFAM" id="SSF56112">
    <property type="entry name" value="Protein kinase-like (PK-like)"/>
    <property type="match status" value="1"/>
</dbReference>
<reference evidence="3" key="1">
    <citation type="journal article" date="2019" name="Int. J. Syst. Evol. Microbiol.">
        <title>The Global Catalogue of Microorganisms (GCM) 10K type strain sequencing project: providing services to taxonomists for standard genome sequencing and annotation.</title>
        <authorList>
            <consortium name="The Broad Institute Genomics Platform"/>
            <consortium name="The Broad Institute Genome Sequencing Center for Infectious Disease"/>
            <person name="Wu L."/>
            <person name="Ma J."/>
        </authorList>
    </citation>
    <scope>NUCLEOTIDE SEQUENCE [LARGE SCALE GENOMIC DNA]</scope>
    <source>
        <strain evidence="3">KCTC 33575</strain>
    </source>
</reference>
<accession>A0ABW5WX01</accession>
<keyword evidence="2" id="KW-0808">Transferase</keyword>
<dbReference type="EC" id="2.7.1.-" evidence="2"/>
<feature type="domain" description="Aminoglycoside phosphotransferase" evidence="1">
    <location>
        <begin position="17"/>
        <end position="243"/>
    </location>
</feature>
<dbReference type="EMBL" id="JBHUOQ010000005">
    <property type="protein sequence ID" value="MFD2831351.1"/>
    <property type="molecule type" value="Genomic_DNA"/>
</dbReference>
<protein>
    <submittedName>
        <fullName evidence="2">Aminoglycoside phosphotransferase family protein</fullName>
        <ecNumber evidence="2">2.7.1.-</ecNumber>
    </submittedName>
</protein>
<sequence length="304" mass="36250">MDINALLHELPLQNITDISPFNKGWSTDEKFIITDASSHKYLLRTGESHKLKSFKTHFNLLKYCREKNIPTHSVIDIGQYDGGRYVYLLMDWIEAEDLETRIEHLSDNEQYRLGYTAGQLLQKIHQYPHMDALRVTWDVRFNKKLDNKIKMYQNSSDKYAHGEILFENIQQYRHLLKDSSTVQHHGDFHIGNMLIDENHQLYIIDFDRHDTGEPFEEFNRIVWCSDRSPLFASGRINGYFNDNVPERFWKLLILYISSNTLSSLPWARQYGEAQMDIMRDQYSSLLYHYDDFRRVIPKWYSPPR</sequence>
<dbReference type="Pfam" id="PF01636">
    <property type="entry name" value="APH"/>
    <property type="match status" value="1"/>
</dbReference>
<dbReference type="Proteomes" id="UP001597519">
    <property type="component" value="Unassembled WGS sequence"/>
</dbReference>
<comment type="caution">
    <text evidence="2">The sequence shown here is derived from an EMBL/GenBank/DDBJ whole genome shotgun (WGS) entry which is preliminary data.</text>
</comment>
<keyword evidence="3" id="KW-1185">Reference proteome</keyword>